<evidence type="ECO:0000313" key="2">
    <source>
        <dbReference type="EMBL" id="OMO70424.1"/>
    </source>
</evidence>
<sequence>MEIFKGVGLVFALLCVITSEYACSGDSHMVDFSESLEAGALLGCGGNDLNDQQTRLSSCQCGSNSNEATLVNSEISSSFGFWDLIGDNISPSLLKFKYLQCSDSSLNTLIELDYFELSQSYLVGGIILENANMLR</sequence>
<accession>A0A1R3HJI0</accession>
<keyword evidence="2" id="KW-0808">Transferase</keyword>
<dbReference type="GO" id="GO:0016301">
    <property type="term" value="F:kinase activity"/>
    <property type="evidence" value="ECO:0007669"/>
    <property type="project" value="UniProtKB-KW"/>
</dbReference>
<dbReference type="STRING" id="93759.A0A1R3HJI0"/>
<keyword evidence="1" id="KW-0732">Signal</keyword>
<keyword evidence="2" id="KW-0675">Receptor</keyword>
<dbReference type="Proteomes" id="UP000187203">
    <property type="component" value="Unassembled WGS sequence"/>
</dbReference>
<dbReference type="EMBL" id="AWUE01019996">
    <property type="protein sequence ID" value="OMO70424.1"/>
    <property type="molecule type" value="Genomic_DNA"/>
</dbReference>
<feature type="chain" id="PRO_5012842390" evidence="1">
    <location>
        <begin position="23"/>
        <end position="135"/>
    </location>
</feature>
<organism evidence="2 3">
    <name type="scientific">Corchorus olitorius</name>
    <dbReference type="NCBI Taxonomy" id="93759"/>
    <lineage>
        <taxon>Eukaryota</taxon>
        <taxon>Viridiplantae</taxon>
        <taxon>Streptophyta</taxon>
        <taxon>Embryophyta</taxon>
        <taxon>Tracheophyta</taxon>
        <taxon>Spermatophyta</taxon>
        <taxon>Magnoliopsida</taxon>
        <taxon>eudicotyledons</taxon>
        <taxon>Gunneridae</taxon>
        <taxon>Pentapetalae</taxon>
        <taxon>rosids</taxon>
        <taxon>malvids</taxon>
        <taxon>Malvales</taxon>
        <taxon>Malvaceae</taxon>
        <taxon>Grewioideae</taxon>
        <taxon>Apeibeae</taxon>
        <taxon>Corchorus</taxon>
    </lineage>
</organism>
<name>A0A1R3HJI0_9ROSI</name>
<dbReference type="OrthoDB" id="1600340at2759"/>
<evidence type="ECO:0000256" key="1">
    <source>
        <dbReference type="SAM" id="SignalP"/>
    </source>
</evidence>
<gene>
    <name evidence="2" type="ORF">COLO4_28602</name>
</gene>
<keyword evidence="3" id="KW-1185">Reference proteome</keyword>
<reference evidence="3" key="1">
    <citation type="submission" date="2013-09" db="EMBL/GenBank/DDBJ databases">
        <title>Corchorus olitorius genome sequencing.</title>
        <authorList>
            <person name="Alam M."/>
            <person name="Haque M.S."/>
            <person name="Islam M.S."/>
            <person name="Emdad E.M."/>
            <person name="Islam M.M."/>
            <person name="Ahmed B."/>
            <person name="Halim A."/>
            <person name="Hossen Q.M.M."/>
            <person name="Hossain M.Z."/>
            <person name="Ahmed R."/>
            <person name="Khan M.M."/>
            <person name="Islam R."/>
            <person name="Rashid M.M."/>
            <person name="Khan S.A."/>
            <person name="Rahman M.S."/>
            <person name="Alam M."/>
            <person name="Yahiya A.S."/>
            <person name="Khan M.S."/>
            <person name="Azam M.S."/>
            <person name="Haque T."/>
            <person name="Lashkar M.Z.H."/>
            <person name="Akhand A.I."/>
            <person name="Morshed G."/>
            <person name="Roy S."/>
            <person name="Uddin K.S."/>
            <person name="Rabeya T."/>
            <person name="Hossain A.S."/>
            <person name="Chowdhury A."/>
            <person name="Snigdha A.R."/>
            <person name="Mortoza M.S."/>
            <person name="Matin S.A."/>
            <person name="Hoque S.M.E."/>
            <person name="Islam M.K."/>
            <person name="Roy D.K."/>
            <person name="Haider R."/>
            <person name="Moosa M.M."/>
            <person name="Elias S.M."/>
            <person name="Hasan A.M."/>
            <person name="Jahan S."/>
            <person name="Shafiuddin M."/>
            <person name="Mahmood N."/>
            <person name="Shommy N.S."/>
        </authorList>
    </citation>
    <scope>NUCLEOTIDE SEQUENCE [LARGE SCALE GENOMIC DNA]</scope>
    <source>
        <strain evidence="3">cv. O-4</strain>
    </source>
</reference>
<proteinExistence type="predicted"/>
<dbReference type="AlphaFoldDB" id="A0A1R3HJI0"/>
<protein>
    <submittedName>
        <fullName evidence="2">LRR receptor-like serine/threonine-protein kinase FLS2-like protein</fullName>
    </submittedName>
</protein>
<evidence type="ECO:0000313" key="3">
    <source>
        <dbReference type="Proteomes" id="UP000187203"/>
    </source>
</evidence>
<feature type="signal peptide" evidence="1">
    <location>
        <begin position="1"/>
        <end position="22"/>
    </location>
</feature>
<keyword evidence="2" id="KW-0418">Kinase</keyword>
<comment type="caution">
    <text evidence="2">The sequence shown here is derived from an EMBL/GenBank/DDBJ whole genome shotgun (WGS) entry which is preliminary data.</text>
</comment>